<dbReference type="AlphaFoldDB" id="A0A2R4SVN1"/>
<evidence type="ECO:0000313" key="1">
    <source>
        <dbReference type="EMBL" id="AVZ70937.1"/>
    </source>
</evidence>
<accession>A0A2R4SVN1</accession>
<dbReference type="KEGG" id="slk:SLUN_00300"/>
<protein>
    <recommendedName>
        <fullName evidence="3">DUF732 domain-containing protein</fullName>
    </recommendedName>
</protein>
<evidence type="ECO:0008006" key="3">
    <source>
        <dbReference type="Google" id="ProtNLM"/>
    </source>
</evidence>
<gene>
    <name evidence="1" type="ORF">SLUN_00300</name>
</gene>
<organism evidence="1 2">
    <name type="scientific">Streptomyces lunaelactis</name>
    <dbReference type="NCBI Taxonomy" id="1535768"/>
    <lineage>
        <taxon>Bacteria</taxon>
        <taxon>Bacillati</taxon>
        <taxon>Actinomycetota</taxon>
        <taxon>Actinomycetes</taxon>
        <taxon>Kitasatosporales</taxon>
        <taxon>Streptomycetaceae</taxon>
        <taxon>Streptomyces</taxon>
    </lineage>
</organism>
<proteinExistence type="predicted"/>
<evidence type="ECO:0000313" key="2">
    <source>
        <dbReference type="Proteomes" id="UP000244201"/>
    </source>
</evidence>
<sequence>MMQASTARPWGGTMRTKTLAAILLLLVGLAGCGSDGGEDTKPAAKPTVTANPDQQFLTAVRTRAFESWKDKGPTDEELAPYPAQWCAKLQAGHSVDYLLSLQGANLYPIDMDWGTAKPDAQELVVLGVESHCPALRAQVTQELRDSGGY</sequence>
<dbReference type="EMBL" id="CP026304">
    <property type="protein sequence ID" value="AVZ70937.1"/>
    <property type="molecule type" value="Genomic_DNA"/>
</dbReference>
<dbReference type="Proteomes" id="UP000244201">
    <property type="component" value="Chromosome"/>
</dbReference>
<keyword evidence="2" id="KW-1185">Reference proteome</keyword>
<reference evidence="1 2" key="1">
    <citation type="submission" date="2018-01" db="EMBL/GenBank/DDBJ databases">
        <title>Complete genome sequence of Streptomyces lunaelactis MM109T, a Ferroverdin A producer isolated from cave moonmilk deposits.</title>
        <authorList>
            <person name="Naome A."/>
            <person name="Martinet L."/>
            <person name="Maciejewska M."/>
            <person name="Anderssen S."/>
            <person name="Adam D."/>
            <person name="Tenconi E."/>
            <person name="Deflandre B."/>
            <person name="Arguelles-Arias A."/>
            <person name="Calusinska M."/>
            <person name="Copieters W."/>
            <person name="Karim L."/>
            <person name="Hanikenne M."/>
            <person name="Baurain D."/>
            <person name="van Wezel G."/>
            <person name="Smargiasso N."/>
            <person name="de Pauw E."/>
            <person name="Delfosse P."/>
            <person name="Rigali S."/>
        </authorList>
    </citation>
    <scope>NUCLEOTIDE SEQUENCE [LARGE SCALE GENOMIC DNA]</scope>
    <source>
        <strain evidence="1 2">MM109</strain>
    </source>
</reference>
<name>A0A2R4SVN1_9ACTN</name>